<protein>
    <submittedName>
        <fullName evidence="1">Isopentenyldiphosphate isomerase</fullName>
    </submittedName>
</protein>
<gene>
    <name evidence="1" type="ORF">SAMN06297397_3113</name>
</gene>
<proteinExistence type="predicted"/>
<keyword evidence="1" id="KW-0413">Isomerase</keyword>
<organism evidence="1 2">
    <name type="scientific">Aristaeella lactis</name>
    <dbReference type="NCBI Taxonomy" id="3046383"/>
    <lineage>
        <taxon>Bacteria</taxon>
        <taxon>Bacillati</taxon>
        <taxon>Bacillota</taxon>
        <taxon>Clostridia</taxon>
        <taxon>Eubacteriales</taxon>
        <taxon>Aristaeellaceae</taxon>
        <taxon>Aristaeella</taxon>
    </lineage>
</organism>
<reference evidence="1" key="1">
    <citation type="submission" date="2017-04" db="EMBL/GenBank/DDBJ databases">
        <authorList>
            <person name="Varghese N."/>
            <person name="Submissions S."/>
        </authorList>
    </citation>
    <scope>NUCLEOTIDE SEQUENCE</scope>
    <source>
        <strain evidence="1">WTE2008</strain>
    </source>
</reference>
<evidence type="ECO:0000313" key="1">
    <source>
        <dbReference type="EMBL" id="SMC91314.1"/>
    </source>
</evidence>
<name>A0AC61PQH3_9FIRM</name>
<dbReference type="Proteomes" id="UP000192328">
    <property type="component" value="Unassembled WGS sequence"/>
</dbReference>
<sequence length="178" mass="20839">MELFDLYTADRVKLDRTMVRGDAVPDGCYRIVVHVCIFDPEGRMLIQQRQPFKEGWSNMWDITVGGSAVAGDTSRTAAERETREEIGLDIDLTDVRPSLTLYWEHGFDDYYLLTRELDPASLHLQYEEVQTVRWATREEIHRMIDDGEFIPYEKGLIDLLFFQRNHRGAHTRRDTTRA</sequence>
<comment type="caution">
    <text evidence="1">The sequence shown here is derived from an EMBL/GenBank/DDBJ whole genome shotgun (WGS) entry which is preliminary data.</text>
</comment>
<dbReference type="EMBL" id="FWXZ01000009">
    <property type="protein sequence ID" value="SMC91314.1"/>
    <property type="molecule type" value="Genomic_DNA"/>
</dbReference>
<evidence type="ECO:0000313" key="2">
    <source>
        <dbReference type="Proteomes" id="UP000192328"/>
    </source>
</evidence>
<keyword evidence="2" id="KW-1185">Reference proteome</keyword>
<accession>A0AC61PQH3</accession>